<evidence type="ECO:0000259" key="13">
    <source>
        <dbReference type="Pfam" id="PF02875"/>
    </source>
</evidence>
<evidence type="ECO:0000256" key="11">
    <source>
        <dbReference type="RuleBase" id="RU004136"/>
    </source>
</evidence>
<feature type="domain" description="Mur ligase central" evidence="14">
    <location>
        <begin position="96"/>
        <end position="280"/>
    </location>
</feature>
<dbReference type="InterPro" id="IPR004101">
    <property type="entry name" value="Mur_ligase_C"/>
</dbReference>
<gene>
    <name evidence="10" type="primary">murF</name>
    <name evidence="15" type="ORF">JIV24_13830</name>
</gene>
<keyword evidence="8 10" id="KW-0131">Cell cycle</keyword>
<evidence type="ECO:0000256" key="4">
    <source>
        <dbReference type="ARBA" id="ARBA00022741"/>
    </source>
</evidence>
<feature type="binding site" evidence="10">
    <location>
        <begin position="98"/>
        <end position="104"/>
    </location>
    <ligand>
        <name>ATP</name>
        <dbReference type="ChEBI" id="CHEBI:30616"/>
    </ligand>
</feature>
<dbReference type="Pfam" id="PF02875">
    <property type="entry name" value="Mur_ligase_C"/>
    <property type="match status" value="1"/>
</dbReference>
<protein>
    <recommendedName>
        <fullName evidence="10 11">UDP-N-acetylmuramoyl-tripeptide--D-alanyl-D-alanine ligase</fullName>
        <ecNumber evidence="10 11">6.3.2.10</ecNumber>
    </recommendedName>
    <alternativeName>
        <fullName evidence="10">D-alanyl-D-alanine-adding enzyme</fullName>
    </alternativeName>
</protein>
<evidence type="ECO:0000256" key="5">
    <source>
        <dbReference type="ARBA" id="ARBA00022840"/>
    </source>
</evidence>
<feature type="domain" description="Mur ligase C-terminal" evidence="13">
    <location>
        <begin position="304"/>
        <end position="421"/>
    </location>
</feature>
<keyword evidence="2 10" id="KW-0436">Ligase</keyword>
<dbReference type="InterPro" id="IPR051046">
    <property type="entry name" value="MurCDEF_CellWall_CoF430Synth"/>
</dbReference>
<dbReference type="InterPro" id="IPR000713">
    <property type="entry name" value="Mur_ligase_N"/>
</dbReference>
<dbReference type="Pfam" id="PF01225">
    <property type="entry name" value="Mur_ligase"/>
    <property type="match status" value="1"/>
</dbReference>
<dbReference type="GO" id="GO:0016874">
    <property type="term" value="F:ligase activity"/>
    <property type="evidence" value="ECO:0007669"/>
    <property type="project" value="UniProtKB-KW"/>
</dbReference>
<comment type="caution">
    <text evidence="15">The sequence shown here is derived from an EMBL/GenBank/DDBJ whole genome shotgun (WGS) entry which is preliminary data.</text>
</comment>
<comment type="function">
    <text evidence="10 11">Involved in cell wall formation. Catalyzes the final step in the synthesis of UDP-N-acetylmuramoyl-pentapeptide, the precursor of murein.</text>
</comment>
<dbReference type="Gene3D" id="3.40.1190.10">
    <property type="entry name" value="Mur-like, catalytic domain"/>
    <property type="match status" value="1"/>
</dbReference>
<comment type="similarity">
    <text evidence="10">Belongs to the MurCDEF family. MurF subfamily.</text>
</comment>
<evidence type="ECO:0000313" key="15">
    <source>
        <dbReference type="EMBL" id="MBK3518419.1"/>
    </source>
</evidence>
<dbReference type="SUPFAM" id="SSF53244">
    <property type="entry name" value="MurD-like peptide ligases, peptide-binding domain"/>
    <property type="match status" value="1"/>
</dbReference>
<dbReference type="InterPro" id="IPR035911">
    <property type="entry name" value="MurE/MurF_N"/>
</dbReference>
<accession>A0ABS1HMM3</accession>
<evidence type="ECO:0000259" key="14">
    <source>
        <dbReference type="Pfam" id="PF08245"/>
    </source>
</evidence>
<evidence type="ECO:0000256" key="1">
    <source>
        <dbReference type="ARBA" id="ARBA00022490"/>
    </source>
</evidence>
<name>A0ABS1HMM3_9BACT</name>
<evidence type="ECO:0000256" key="2">
    <source>
        <dbReference type="ARBA" id="ARBA00022598"/>
    </source>
</evidence>
<dbReference type="Proteomes" id="UP000605676">
    <property type="component" value="Unassembled WGS sequence"/>
</dbReference>
<dbReference type="Pfam" id="PF08245">
    <property type="entry name" value="Mur_ligase_M"/>
    <property type="match status" value="1"/>
</dbReference>
<dbReference type="SUPFAM" id="SSF53623">
    <property type="entry name" value="MurD-like peptide ligases, catalytic domain"/>
    <property type="match status" value="1"/>
</dbReference>
<comment type="catalytic activity">
    <reaction evidence="10 11">
        <text>D-alanyl-D-alanine + UDP-N-acetyl-alpha-D-muramoyl-L-alanyl-gamma-D-glutamyl-meso-2,6-diaminopimelate + ATP = UDP-N-acetyl-alpha-D-muramoyl-L-alanyl-gamma-D-glutamyl-meso-2,6-diaminopimeloyl-D-alanyl-D-alanine + ADP + phosphate + H(+)</text>
        <dbReference type="Rhea" id="RHEA:28374"/>
        <dbReference type="ChEBI" id="CHEBI:15378"/>
        <dbReference type="ChEBI" id="CHEBI:30616"/>
        <dbReference type="ChEBI" id="CHEBI:43474"/>
        <dbReference type="ChEBI" id="CHEBI:57822"/>
        <dbReference type="ChEBI" id="CHEBI:61386"/>
        <dbReference type="ChEBI" id="CHEBI:83905"/>
        <dbReference type="ChEBI" id="CHEBI:456216"/>
        <dbReference type="EC" id="6.3.2.10"/>
    </reaction>
</comment>
<dbReference type="PANTHER" id="PTHR43024:SF1">
    <property type="entry name" value="UDP-N-ACETYLMURAMOYL-TRIPEPTIDE--D-ALANYL-D-ALANINE LIGASE"/>
    <property type="match status" value="1"/>
</dbReference>
<evidence type="ECO:0000256" key="8">
    <source>
        <dbReference type="ARBA" id="ARBA00023306"/>
    </source>
</evidence>
<dbReference type="Gene3D" id="3.90.190.20">
    <property type="entry name" value="Mur ligase, C-terminal domain"/>
    <property type="match status" value="1"/>
</dbReference>
<dbReference type="HAMAP" id="MF_02019">
    <property type="entry name" value="MurF"/>
    <property type="match status" value="1"/>
</dbReference>
<evidence type="ECO:0000259" key="12">
    <source>
        <dbReference type="Pfam" id="PF01225"/>
    </source>
</evidence>
<dbReference type="RefSeq" id="WP_200465647.1">
    <property type="nucleotide sequence ID" value="NZ_JAENRR010000033.1"/>
</dbReference>
<evidence type="ECO:0000256" key="7">
    <source>
        <dbReference type="ARBA" id="ARBA00022984"/>
    </source>
</evidence>
<keyword evidence="6 10" id="KW-0133">Cell shape</keyword>
<keyword evidence="9 10" id="KW-0961">Cell wall biogenesis/degradation</keyword>
<proteinExistence type="inferred from homology"/>
<keyword evidence="3 10" id="KW-0132">Cell division</keyword>
<dbReference type="PANTHER" id="PTHR43024">
    <property type="entry name" value="UDP-N-ACETYLMURAMOYL-TRIPEPTIDE--D-ALANYL-D-ALANINE LIGASE"/>
    <property type="match status" value="1"/>
</dbReference>
<dbReference type="EMBL" id="JAENRR010000033">
    <property type="protein sequence ID" value="MBK3518419.1"/>
    <property type="molecule type" value="Genomic_DNA"/>
</dbReference>
<keyword evidence="1 10" id="KW-0963">Cytoplasm</keyword>
<comment type="pathway">
    <text evidence="10 11">Cell wall biogenesis; peptidoglycan biosynthesis.</text>
</comment>
<keyword evidence="5 10" id="KW-0067">ATP-binding</keyword>
<evidence type="ECO:0000256" key="3">
    <source>
        <dbReference type="ARBA" id="ARBA00022618"/>
    </source>
</evidence>
<dbReference type="EC" id="6.3.2.10" evidence="10 11"/>
<dbReference type="InterPro" id="IPR005863">
    <property type="entry name" value="UDP-N-AcMur_synth"/>
</dbReference>
<evidence type="ECO:0000256" key="6">
    <source>
        <dbReference type="ARBA" id="ARBA00022960"/>
    </source>
</evidence>
<evidence type="ECO:0000313" key="16">
    <source>
        <dbReference type="Proteomes" id="UP000605676"/>
    </source>
</evidence>
<dbReference type="SUPFAM" id="SSF63418">
    <property type="entry name" value="MurE/MurF N-terminal domain"/>
    <property type="match status" value="1"/>
</dbReference>
<dbReference type="InterPro" id="IPR036615">
    <property type="entry name" value="Mur_ligase_C_dom_sf"/>
</dbReference>
<comment type="subcellular location">
    <subcellularLocation>
        <location evidence="10 11">Cytoplasm</location>
    </subcellularLocation>
</comment>
<keyword evidence="4 10" id="KW-0547">Nucleotide-binding</keyword>
<organism evidence="15 16">
    <name type="scientific">Carboxylicivirga marina</name>
    <dbReference type="NCBI Taxonomy" id="2800988"/>
    <lineage>
        <taxon>Bacteria</taxon>
        <taxon>Pseudomonadati</taxon>
        <taxon>Bacteroidota</taxon>
        <taxon>Bacteroidia</taxon>
        <taxon>Marinilabiliales</taxon>
        <taxon>Marinilabiliaceae</taxon>
        <taxon>Carboxylicivirga</taxon>
    </lineage>
</organism>
<dbReference type="NCBIfam" id="TIGR01143">
    <property type="entry name" value="murF"/>
    <property type="match status" value="1"/>
</dbReference>
<evidence type="ECO:0000256" key="9">
    <source>
        <dbReference type="ARBA" id="ARBA00023316"/>
    </source>
</evidence>
<keyword evidence="7 10" id="KW-0573">Peptidoglycan synthesis</keyword>
<feature type="domain" description="Mur ligase N-terminal catalytic" evidence="12">
    <location>
        <begin position="15"/>
        <end position="61"/>
    </location>
</feature>
<reference evidence="15 16" key="1">
    <citation type="submission" date="2021-01" db="EMBL/GenBank/DDBJ databases">
        <title>Carboxyliciviraga sp.nov., isolated from coastal sediments.</title>
        <authorList>
            <person name="Lu D."/>
            <person name="Zhang T."/>
        </authorList>
    </citation>
    <scope>NUCLEOTIDE SEQUENCE [LARGE SCALE GENOMIC DNA]</scope>
    <source>
        <strain evidence="15 16">N1Y132</strain>
    </source>
</reference>
<evidence type="ECO:0000256" key="10">
    <source>
        <dbReference type="HAMAP-Rule" id="MF_02019"/>
    </source>
</evidence>
<keyword evidence="16" id="KW-1185">Reference proteome</keyword>
<dbReference type="Gene3D" id="3.40.1390.10">
    <property type="entry name" value="MurE/MurF, N-terminal domain"/>
    <property type="match status" value="1"/>
</dbReference>
<dbReference type="InterPro" id="IPR013221">
    <property type="entry name" value="Mur_ligase_cen"/>
</dbReference>
<sequence>MSQIATIHKAFLSSSGVSTDSRQVNTGVIFFALKGGNFDGNKYVKEVMDNGASFAVADDISLQSIKNVFVVDDVLTTLQELATYHRRHLGLPLIAITGTNGKTTTKELVAAVVSRKYKTKATIGNFNNHIGVPLTLLSMDKSIELGIVEMGANHIGEIELLCNIAEPDYGMITNVGKAHLEGFGSFEGVKTAKGEMYQYLQKHNGQLFINHDNEHLKEMAKGIGNRIEYGLTNGVVTGDINCNNPFITINWKAGKESIQTVKTNLIGAYNLENILSAICIGYSLAVDVDDINAAIEEYKPTNNRSQLIQSTSNKIIMDAYNANPSSMQVAIQNFSSMEAPNKVLILGGMKEMGDDCQKEHQKLVQLIEQQTFSAIYLIGPEFENLLNSKPKLLHFKTNTSLIDELKANPIKNSTILIKGSRSNKLEELLEYV</sequence>
<dbReference type="InterPro" id="IPR036565">
    <property type="entry name" value="Mur-like_cat_sf"/>
</dbReference>